<name>A0A1S1HX05_PROST</name>
<dbReference type="EMBL" id="LVIE01000001">
    <property type="protein sequence ID" value="OHT25833.1"/>
    <property type="molecule type" value="Genomic_DNA"/>
</dbReference>
<dbReference type="InterPro" id="IPR010982">
    <property type="entry name" value="Lambda_DNA-bd_dom_sf"/>
</dbReference>
<dbReference type="GO" id="GO:0003677">
    <property type="term" value="F:DNA binding"/>
    <property type="evidence" value="ECO:0007669"/>
    <property type="project" value="UniProtKB-KW"/>
</dbReference>
<dbReference type="Proteomes" id="UP000179588">
    <property type="component" value="Unassembled WGS sequence"/>
</dbReference>
<dbReference type="Gene3D" id="1.10.260.40">
    <property type="entry name" value="lambda repressor-like DNA-binding domains"/>
    <property type="match status" value="1"/>
</dbReference>
<dbReference type="NCBIfam" id="TIGR04111">
    <property type="entry name" value="BcepMu_gp16"/>
    <property type="match status" value="1"/>
</dbReference>
<keyword evidence="2" id="KW-1185">Reference proteome</keyword>
<accession>A0A1S1HX05</accession>
<protein>
    <submittedName>
        <fullName evidence="1">DNA-binding protein</fullName>
    </submittedName>
</protein>
<keyword evidence="1" id="KW-0238">DNA-binding</keyword>
<dbReference type="SUPFAM" id="SSF47413">
    <property type="entry name" value="lambda repressor-like DNA-binding domains"/>
    <property type="match status" value="1"/>
</dbReference>
<dbReference type="InterPro" id="IPR026365">
    <property type="entry name" value="BcepMu_gp16"/>
</dbReference>
<reference evidence="1 2" key="1">
    <citation type="submission" date="2016-03" db="EMBL/GenBank/DDBJ databases">
        <title>Genome sequence of Providencia stuartii strain, isolated from the salivary glands of larval Lucilia sericata.</title>
        <authorList>
            <person name="Yuan Y."/>
            <person name="Zhang Y."/>
            <person name="Fu S."/>
            <person name="Crippen T.L."/>
            <person name="Visi D."/>
            <person name="Benbow M.E."/>
            <person name="Allen M."/>
            <person name="Tomberlin J.K."/>
            <person name="Sze S.-H."/>
            <person name="Tarone A.M."/>
        </authorList>
    </citation>
    <scope>NUCLEOTIDE SEQUENCE [LARGE SCALE GENOMIC DNA]</scope>
    <source>
        <strain evidence="1 2">Crippen</strain>
    </source>
</reference>
<dbReference type="AlphaFoldDB" id="A0A1S1HX05"/>
<evidence type="ECO:0000313" key="1">
    <source>
        <dbReference type="EMBL" id="OHT25833.1"/>
    </source>
</evidence>
<comment type="caution">
    <text evidence="1">The sequence shown here is derived from an EMBL/GenBank/DDBJ whole genome shotgun (WGS) entry which is preliminary data.</text>
</comment>
<sequence>MTPEQVKNNLRQQGKTVTNWAKEHGYNRNQVYQVLNGQTKAHYGTAHEIAVKLGLKPNPKALTI</sequence>
<gene>
    <name evidence="1" type="ORF">A3Q29_00255</name>
</gene>
<proteinExistence type="predicted"/>
<evidence type="ECO:0000313" key="2">
    <source>
        <dbReference type="Proteomes" id="UP000179588"/>
    </source>
</evidence>
<organism evidence="1 2">
    <name type="scientific">Providencia stuartii</name>
    <dbReference type="NCBI Taxonomy" id="588"/>
    <lineage>
        <taxon>Bacteria</taxon>
        <taxon>Pseudomonadati</taxon>
        <taxon>Pseudomonadota</taxon>
        <taxon>Gammaproteobacteria</taxon>
        <taxon>Enterobacterales</taxon>
        <taxon>Morganellaceae</taxon>
        <taxon>Providencia</taxon>
    </lineage>
</organism>